<proteinExistence type="predicted"/>
<reference evidence="2 3" key="1">
    <citation type="journal article" date="2019" name="Mol. Ecol. Resour.">
        <title>Chromosome-level genome assembly of Triplophysa tibetana, a fish adapted to the harsh high-altitude environment of the Tibetan Plateau.</title>
        <authorList>
            <person name="Yang X."/>
            <person name="Liu H."/>
            <person name="Ma Z."/>
            <person name="Zou Y."/>
            <person name="Zou M."/>
            <person name="Mao Y."/>
            <person name="Li X."/>
            <person name="Wang H."/>
            <person name="Chen T."/>
            <person name="Wang W."/>
            <person name="Yang R."/>
        </authorList>
    </citation>
    <scope>NUCLEOTIDE SEQUENCE [LARGE SCALE GENOMIC DNA]</scope>
    <source>
        <strain evidence="2">TTIB1903HZAU</strain>
        <tissue evidence="2">Muscle</tissue>
    </source>
</reference>
<keyword evidence="3" id="KW-1185">Reference proteome</keyword>
<evidence type="ECO:0000313" key="2">
    <source>
        <dbReference type="EMBL" id="KAA0720355.1"/>
    </source>
</evidence>
<evidence type="ECO:0000313" key="3">
    <source>
        <dbReference type="Proteomes" id="UP000324632"/>
    </source>
</evidence>
<accession>A0A5A9PF78</accession>
<evidence type="ECO:0008006" key="4">
    <source>
        <dbReference type="Google" id="ProtNLM"/>
    </source>
</evidence>
<feature type="signal peptide" evidence="1">
    <location>
        <begin position="1"/>
        <end position="23"/>
    </location>
</feature>
<comment type="caution">
    <text evidence="2">The sequence shown here is derived from an EMBL/GenBank/DDBJ whole genome shotgun (WGS) entry which is preliminary data.</text>
</comment>
<organism evidence="2 3">
    <name type="scientific">Triplophysa tibetana</name>
    <dbReference type="NCBI Taxonomy" id="1572043"/>
    <lineage>
        <taxon>Eukaryota</taxon>
        <taxon>Metazoa</taxon>
        <taxon>Chordata</taxon>
        <taxon>Craniata</taxon>
        <taxon>Vertebrata</taxon>
        <taxon>Euteleostomi</taxon>
        <taxon>Actinopterygii</taxon>
        <taxon>Neopterygii</taxon>
        <taxon>Teleostei</taxon>
        <taxon>Ostariophysi</taxon>
        <taxon>Cypriniformes</taxon>
        <taxon>Nemacheilidae</taxon>
        <taxon>Triplophysa</taxon>
    </lineage>
</organism>
<keyword evidence="1" id="KW-0732">Signal</keyword>
<gene>
    <name evidence="2" type="ORF">E1301_Tti012389</name>
</gene>
<name>A0A5A9PF78_9TELE</name>
<feature type="chain" id="PRO_5022855484" description="Secreted protein" evidence="1">
    <location>
        <begin position="24"/>
        <end position="58"/>
    </location>
</feature>
<dbReference type="EMBL" id="SOYY01000006">
    <property type="protein sequence ID" value="KAA0720355.1"/>
    <property type="molecule type" value="Genomic_DNA"/>
</dbReference>
<protein>
    <recommendedName>
        <fullName evidence="4">Secreted protein</fullName>
    </recommendedName>
</protein>
<dbReference type="AlphaFoldDB" id="A0A5A9PF78"/>
<dbReference type="Proteomes" id="UP000324632">
    <property type="component" value="Chromosome 6"/>
</dbReference>
<sequence length="58" mass="6750">MSLKRRLLSMLLCCVYCITSLFCLHPDRNNCSSHGGRNVVSVVQQLYQRVMRFTRTTL</sequence>
<evidence type="ECO:0000256" key="1">
    <source>
        <dbReference type="SAM" id="SignalP"/>
    </source>
</evidence>